<accession>A0AAD5KE93</accession>
<dbReference type="Proteomes" id="UP001209540">
    <property type="component" value="Unassembled WGS sequence"/>
</dbReference>
<evidence type="ECO:0000256" key="1">
    <source>
        <dbReference type="ARBA" id="ARBA00022679"/>
    </source>
</evidence>
<gene>
    <name evidence="4" type="ORF">BDA99DRAFT_558370</name>
</gene>
<sequence>MVLFYTAIVTLGTILFTLLLTAPHSTAAAVIQAQQDQTVTQKEKCDNSATTRGCCEIMQTRYQSLPFYLDGQDSNFVCRVESSGNEYPGLVKKAWTGLPTFRTPENILFALNSGGSRHESWVPRILNESLLRGHNVTFTVRNSQHVEAAPMEIERIVVGLLGLVKANALKDPCRGIHPHIRLLDWAPQFSILKHPSMTTFLSSSGGTCLFEAPYAGKRTAIKPFFGDQLTHTLNSNDSILEVHIYARTAVERGADLVEVLFTNMCFVVFALGLGWMVCHCIHRIKNYLQQSRKQRKSAQNA</sequence>
<keyword evidence="2" id="KW-1133">Transmembrane helix</keyword>
<dbReference type="EMBL" id="JAIXMP010000009">
    <property type="protein sequence ID" value="KAI9268201.1"/>
    <property type="molecule type" value="Genomic_DNA"/>
</dbReference>
<keyword evidence="2" id="KW-0472">Membrane</keyword>
<name>A0AAD5KE93_9FUNG</name>
<reference evidence="4" key="1">
    <citation type="journal article" date="2022" name="IScience">
        <title>Evolution of zygomycete secretomes and the origins of terrestrial fungal ecologies.</title>
        <authorList>
            <person name="Chang Y."/>
            <person name="Wang Y."/>
            <person name="Mondo S."/>
            <person name="Ahrendt S."/>
            <person name="Andreopoulos W."/>
            <person name="Barry K."/>
            <person name="Beard J."/>
            <person name="Benny G.L."/>
            <person name="Blankenship S."/>
            <person name="Bonito G."/>
            <person name="Cuomo C."/>
            <person name="Desiro A."/>
            <person name="Gervers K.A."/>
            <person name="Hundley H."/>
            <person name="Kuo A."/>
            <person name="LaButti K."/>
            <person name="Lang B.F."/>
            <person name="Lipzen A."/>
            <person name="O'Donnell K."/>
            <person name="Pangilinan J."/>
            <person name="Reynolds N."/>
            <person name="Sandor L."/>
            <person name="Smith M.E."/>
            <person name="Tsang A."/>
            <person name="Grigoriev I.V."/>
            <person name="Stajich J.E."/>
            <person name="Spatafora J.W."/>
        </authorList>
    </citation>
    <scope>NUCLEOTIDE SEQUENCE</scope>
    <source>
        <strain evidence="4">RSA 2281</strain>
    </source>
</reference>
<feature type="chain" id="PRO_5042223222" evidence="3">
    <location>
        <begin position="29"/>
        <end position="301"/>
    </location>
</feature>
<organism evidence="4 5">
    <name type="scientific">Phascolomyces articulosus</name>
    <dbReference type="NCBI Taxonomy" id="60185"/>
    <lineage>
        <taxon>Eukaryota</taxon>
        <taxon>Fungi</taxon>
        <taxon>Fungi incertae sedis</taxon>
        <taxon>Mucoromycota</taxon>
        <taxon>Mucoromycotina</taxon>
        <taxon>Mucoromycetes</taxon>
        <taxon>Mucorales</taxon>
        <taxon>Lichtheimiaceae</taxon>
        <taxon>Phascolomyces</taxon>
    </lineage>
</organism>
<evidence type="ECO:0000256" key="2">
    <source>
        <dbReference type="SAM" id="Phobius"/>
    </source>
</evidence>
<comment type="caution">
    <text evidence="4">The sequence shown here is derived from an EMBL/GenBank/DDBJ whole genome shotgun (WGS) entry which is preliminary data.</text>
</comment>
<dbReference type="SUPFAM" id="SSF53756">
    <property type="entry name" value="UDP-Glycosyltransferase/glycogen phosphorylase"/>
    <property type="match status" value="1"/>
</dbReference>
<dbReference type="GO" id="GO:0008194">
    <property type="term" value="F:UDP-glycosyltransferase activity"/>
    <property type="evidence" value="ECO:0007669"/>
    <property type="project" value="InterPro"/>
</dbReference>
<feature type="signal peptide" evidence="3">
    <location>
        <begin position="1"/>
        <end position="28"/>
    </location>
</feature>
<keyword evidence="1" id="KW-0808">Transferase</keyword>
<keyword evidence="2" id="KW-0812">Transmembrane</keyword>
<evidence type="ECO:0000313" key="5">
    <source>
        <dbReference type="Proteomes" id="UP001209540"/>
    </source>
</evidence>
<evidence type="ECO:0000256" key="3">
    <source>
        <dbReference type="SAM" id="SignalP"/>
    </source>
</evidence>
<keyword evidence="5" id="KW-1185">Reference proteome</keyword>
<evidence type="ECO:0000313" key="4">
    <source>
        <dbReference type="EMBL" id="KAI9268201.1"/>
    </source>
</evidence>
<reference evidence="4" key="2">
    <citation type="submission" date="2023-02" db="EMBL/GenBank/DDBJ databases">
        <authorList>
            <consortium name="DOE Joint Genome Institute"/>
            <person name="Mondo S.J."/>
            <person name="Chang Y."/>
            <person name="Wang Y."/>
            <person name="Ahrendt S."/>
            <person name="Andreopoulos W."/>
            <person name="Barry K."/>
            <person name="Beard J."/>
            <person name="Benny G.L."/>
            <person name="Blankenship S."/>
            <person name="Bonito G."/>
            <person name="Cuomo C."/>
            <person name="Desiro A."/>
            <person name="Gervers K.A."/>
            <person name="Hundley H."/>
            <person name="Kuo A."/>
            <person name="LaButti K."/>
            <person name="Lang B.F."/>
            <person name="Lipzen A."/>
            <person name="O'Donnell K."/>
            <person name="Pangilinan J."/>
            <person name="Reynolds N."/>
            <person name="Sandor L."/>
            <person name="Smith M.W."/>
            <person name="Tsang A."/>
            <person name="Grigoriev I.V."/>
            <person name="Stajich J.E."/>
            <person name="Spatafora J.W."/>
        </authorList>
    </citation>
    <scope>NUCLEOTIDE SEQUENCE</scope>
    <source>
        <strain evidence="4">RSA 2281</strain>
    </source>
</reference>
<dbReference type="AlphaFoldDB" id="A0AAD5KE93"/>
<protein>
    <submittedName>
        <fullName evidence="4">Uncharacterized protein</fullName>
    </submittedName>
</protein>
<dbReference type="Pfam" id="PF00201">
    <property type="entry name" value="UDPGT"/>
    <property type="match status" value="1"/>
</dbReference>
<feature type="transmembrane region" description="Helical" evidence="2">
    <location>
        <begin position="260"/>
        <end position="282"/>
    </location>
</feature>
<proteinExistence type="predicted"/>
<keyword evidence="3" id="KW-0732">Signal</keyword>
<dbReference type="Gene3D" id="3.40.50.2000">
    <property type="entry name" value="Glycogen Phosphorylase B"/>
    <property type="match status" value="1"/>
</dbReference>
<dbReference type="InterPro" id="IPR002213">
    <property type="entry name" value="UDP_glucos_trans"/>
</dbReference>